<dbReference type="EC" id="2.7.-.-" evidence="4"/>
<feature type="compositionally biased region" description="Low complexity" evidence="5">
    <location>
        <begin position="70"/>
        <end position="112"/>
    </location>
</feature>
<feature type="compositionally biased region" description="Polar residues" evidence="5">
    <location>
        <begin position="226"/>
        <end position="236"/>
    </location>
</feature>
<dbReference type="Gene3D" id="3.30.470.160">
    <property type="entry name" value="Inositol polyphosphate kinase"/>
    <property type="match status" value="1"/>
</dbReference>
<feature type="region of interest" description="Disordered" evidence="5">
    <location>
        <begin position="70"/>
        <end position="149"/>
    </location>
</feature>
<dbReference type="GeneID" id="68106537"/>
<dbReference type="GO" id="GO:0032958">
    <property type="term" value="P:inositol phosphate biosynthetic process"/>
    <property type="evidence" value="ECO:0007669"/>
    <property type="project" value="InterPro"/>
</dbReference>
<dbReference type="SUPFAM" id="SSF56104">
    <property type="entry name" value="SAICAR synthase-like"/>
    <property type="match status" value="1"/>
</dbReference>
<feature type="compositionally biased region" description="Polar residues" evidence="5">
    <location>
        <begin position="118"/>
        <end position="127"/>
    </location>
</feature>
<evidence type="ECO:0000256" key="2">
    <source>
        <dbReference type="ARBA" id="ARBA00022679"/>
    </source>
</evidence>
<dbReference type="RefSeq" id="XP_044553516.1">
    <property type="nucleotide sequence ID" value="XM_044690032.1"/>
</dbReference>
<dbReference type="EMBL" id="PYSW02000007">
    <property type="protein sequence ID" value="KAG2389524.1"/>
    <property type="molecule type" value="Genomic_DNA"/>
</dbReference>
<feature type="region of interest" description="Disordered" evidence="5">
    <location>
        <begin position="422"/>
        <end position="474"/>
    </location>
</feature>
<gene>
    <name evidence="6" type="ORF">C9374_014084</name>
</gene>
<dbReference type="InterPro" id="IPR005522">
    <property type="entry name" value="IPK"/>
</dbReference>
<evidence type="ECO:0000313" key="7">
    <source>
        <dbReference type="Proteomes" id="UP000816034"/>
    </source>
</evidence>
<dbReference type="GO" id="GO:0005634">
    <property type="term" value="C:nucleus"/>
    <property type="evidence" value="ECO:0007669"/>
    <property type="project" value="TreeGrafter"/>
</dbReference>
<feature type="compositionally biased region" description="Low complexity" evidence="5">
    <location>
        <begin position="457"/>
        <end position="470"/>
    </location>
</feature>
<feature type="region of interest" description="Disordered" evidence="5">
    <location>
        <begin position="169"/>
        <end position="241"/>
    </location>
</feature>
<dbReference type="PANTHER" id="PTHR12400:SF21">
    <property type="entry name" value="KINASE"/>
    <property type="match status" value="1"/>
</dbReference>
<accession>A0AA88H1K2</accession>
<name>A0AA88H1K2_NAELO</name>
<feature type="compositionally biased region" description="Basic and acidic residues" evidence="5">
    <location>
        <begin position="422"/>
        <end position="455"/>
    </location>
</feature>
<feature type="compositionally biased region" description="Acidic residues" evidence="5">
    <location>
        <begin position="16"/>
        <end position="32"/>
    </location>
</feature>
<dbReference type="PANTHER" id="PTHR12400">
    <property type="entry name" value="INOSITOL POLYPHOSPHATE KINASE"/>
    <property type="match status" value="1"/>
</dbReference>
<organism evidence="6 7">
    <name type="scientific">Naegleria lovaniensis</name>
    <name type="common">Amoeba</name>
    <dbReference type="NCBI Taxonomy" id="51637"/>
    <lineage>
        <taxon>Eukaryota</taxon>
        <taxon>Discoba</taxon>
        <taxon>Heterolobosea</taxon>
        <taxon>Tetramitia</taxon>
        <taxon>Eutetramitia</taxon>
        <taxon>Vahlkampfiidae</taxon>
        <taxon>Naegleria</taxon>
    </lineage>
</organism>
<keyword evidence="2 4" id="KW-0808">Transferase</keyword>
<keyword evidence="7" id="KW-1185">Reference proteome</keyword>
<proteinExistence type="inferred from homology"/>
<comment type="similarity">
    <text evidence="1 4">Belongs to the inositol phosphokinase (IPK) family.</text>
</comment>
<evidence type="ECO:0000256" key="5">
    <source>
        <dbReference type="SAM" id="MobiDB-lite"/>
    </source>
</evidence>
<reference evidence="6 7" key="1">
    <citation type="journal article" date="2018" name="BMC Genomics">
        <title>The genome of Naegleria lovaniensis, the basis for a comparative approach to unravel pathogenicity factors of the human pathogenic amoeba N. fowleri.</title>
        <authorList>
            <person name="Liechti N."/>
            <person name="Schurch N."/>
            <person name="Bruggmann R."/>
            <person name="Wittwer M."/>
        </authorList>
    </citation>
    <scope>NUCLEOTIDE SEQUENCE [LARGE SCALE GENOMIC DNA]</scope>
    <source>
        <strain evidence="6 7">ATCC 30569</strain>
    </source>
</reference>
<feature type="region of interest" description="Disordered" evidence="5">
    <location>
        <begin position="778"/>
        <end position="800"/>
    </location>
</feature>
<dbReference type="InterPro" id="IPR038286">
    <property type="entry name" value="IPK_sf"/>
</dbReference>
<feature type="compositionally biased region" description="Basic and acidic residues" evidence="5">
    <location>
        <begin position="1"/>
        <end position="14"/>
    </location>
</feature>
<dbReference type="Proteomes" id="UP000816034">
    <property type="component" value="Unassembled WGS sequence"/>
</dbReference>
<keyword evidence="3 4" id="KW-0418">Kinase</keyword>
<evidence type="ECO:0000256" key="3">
    <source>
        <dbReference type="ARBA" id="ARBA00022777"/>
    </source>
</evidence>
<dbReference type="AlphaFoldDB" id="A0AA88H1K2"/>
<feature type="region of interest" description="Disordered" evidence="5">
    <location>
        <begin position="1"/>
        <end position="32"/>
    </location>
</feature>
<dbReference type="GO" id="GO:0016301">
    <property type="term" value="F:kinase activity"/>
    <property type="evidence" value="ECO:0007669"/>
    <property type="project" value="UniProtKB-KW"/>
</dbReference>
<evidence type="ECO:0000256" key="4">
    <source>
        <dbReference type="RuleBase" id="RU363090"/>
    </source>
</evidence>
<dbReference type="GO" id="GO:0005737">
    <property type="term" value="C:cytoplasm"/>
    <property type="evidence" value="ECO:0007669"/>
    <property type="project" value="TreeGrafter"/>
</dbReference>
<feature type="compositionally biased region" description="Low complexity" evidence="5">
    <location>
        <begin position="128"/>
        <end position="142"/>
    </location>
</feature>
<dbReference type="Pfam" id="PF03770">
    <property type="entry name" value="IPK"/>
    <property type="match status" value="1"/>
</dbReference>
<evidence type="ECO:0000256" key="1">
    <source>
        <dbReference type="ARBA" id="ARBA00007374"/>
    </source>
</evidence>
<protein>
    <recommendedName>
        <fullName evidence="4">Kinase</fullName>
        <ecNumber evidence="4">2.7.-.-</ecNumber>
    </recommendedName>
</protein>
<comment type="caution">
    <text evidence="6">The sequence shown here is derived from an EMBL/GenBank/DDBJ whole genome shotgun (WGS) entry which is preliminary data.</text>
</comment>
<feature type="compositionally biased region" description="Low complexity" evidence="5">
    <location>
        <begin position="199"/>
        <end position="225"/>
    </location>
</feature>
<sequence length="800" mass="90600">MEEDFKGSIKKSEYDINTEEESDNEEEYDTEEEYFNGYTKEEYDKMFESGYDLPSWENIVQLITSLASTTTSNNNNNNTHNTHNNNNESSSFLSYNPSSSHEMYSNNNNNTTRLTLPHCQNEQVPLASSSSSSLLSSSPSSSQHRPQQHHFENKLISMNHQIETLSSSSFHDDSLSTNGSNHSHEEELSEEATTMITVTTSSRRNTTTSPLTPSSLCTTPSSSRCNTPHINQNSSIPPLLGNDENCEDMVPSGIVTNMEALTNCIQNPEENEEDTIYQPNLIINSQLSLSSMRVVRNREEILSPCVGRKFHNLSTNVNQHDEEEQVDLIGVRVNNKKESVDVKKRASDVDQVHVSGVTTNLMTTSISAAAAAVEEEYKDNDKTCSVVDTSYCNHNASIPTTTTTSSLLSNLVQKRVSICEAPSKEDLPSESSNWRRESMSERRDAVFKNDLENEKPSPSSSSTTLEATSSNGKPFKFLQKRPSFINPQLVNILFASLLSLQDLKPSENQVAGHGQKDGEEHLVVRHLRDKIYKPINTKSKRAFDEVKFYETQAPKIPLLEPYLPKYYGVQTVQENDQQFLVLEDLTAPFINPSLLDIRMGRRVYGDDASPEKIKMFDEKYIYQKELGFSFSGMKVYNTTPNFASTNTNPDITQKDGKYKVYNRYWGRNCKPGEESVKALEDFFFDTTYDNAEQVGLKSITSMLNQLKHLEQLFNTHQLIYRIYSSSLFLVFDDHEAIVRMIDFAHVHENKEPCVDENYVYGLSMLIYYFEQVLKRRSPTNGGCTKIESTTHGNQNMSTSD</sequence>
<evidence type="ECO:0000313" key="6">
    <source>
        <dbReference type="EMBL" id="KAG2389524.1"/>
    </source>
</evidence>